<feature type="domain" description="Peptidase M16 N-terminal" evidence="1">
    <location>
        <begin position="17"/>
        <end position="137"/>
    </location>
</feature>
<dbReference type="InterPro" id="IPR050361">
    <property type="entry name" value="MPP/UQCRC_Complex"/>
</dbReference>
<dbReference type="InterPro" id="IPR007863">
    <property type="entry name" value="Peptidase_M16_C"/>
</dbReference>
<sequence>MDNGLRIRSVQVGRLPIVTAMLVLDAGEALLDDSRAGTAVLTGDCLEGGTAKRSGVELAEALETIGAGLSIGTGWDSTTVSLSCVADRLNDAIGLLAEVVLQPAFPDDEVERIRGQRLAAIHQREMDPVGIATTASRRLTYRDGVPYGRPLGGSVESVGPFNPAAAAGFVVAQYRPKGSGLVVVGDVDPGQVRSLVETHFGEWTGGTGLRPRIDAEARTHERGIVVVHRADAVQSEIRIGHVGQARSTPLYFPLRVVNTVLGGAFTSRLNLNLREEHGFTYGVRSRFLVRRGEGPWCVSTAVGTDVTADAVREAVSEITTLIADGPTAEEVDAARDYLAGVFPLELETTGQIAARIAELLVYDLPDDYYADYRDRIRSVTLEAACEAARGCIRPDEMTVVVGGDADEVQGPLEELGWGTVTVEAV</sequence>
<dbReference type="InterPro" id="IPR011249">
    <property type="entry name" value="Metalloenz_LuxS/M16"/>
</dbReference>
<evidence type="ECO:0000259" key="2">
    <source>
        <dbReference type="Pfam" id="PF05193"/>
    </source>
</evidence>
<dbReference type="Gene3D" id="3.30.830.10">
    <property type="entry name" value="Metalloenzyme, LuxS/M16 peptidase-like"/>
    <property type="match status" value="2"/>
</dbReference>
<dbReference type="PANTHER" id="PTHR11851">
    <property type="entry name" value="METALLOPROTEASE"/>
    <property type="match status" value="1"/>
</dbReference>
<dbReference type="SUPFAM" id="SSF63411">
    <property type="entry name" value="LuxS/MPP-like metallohydrolase"/>
    <property type="match status" value="2"/>
</dbReference>
<dbReference type="EMBL" id="UINC01001705">
    <property type="protein sequence ID" value="SUZ87000.1"/>
    <property type="molecule type" value="Genomic_DNA"/>
</dbReference>
<evidence type="ECO:0000259" key="1">
    <source>
        <dbReference type="Pfam" id="PF00675"/>
    </source>
</evidence>
<feature type="domain" description="Peptidase M16 C-terminal" evidence="2">
    <location>
        <begin position="169"/>
        <end position="336"/>
    </location>
</feature>
<accession>A0A381R625</accession>
<dbReference type="GO" id="GO:0046872">
    <property type="term" value="F:metal ion binding"/>
    <property type="evidence" value="ECO:0007669"/>
    <property type="project" value="InterPro"/>
</dbReference>
<dbReference type="AlphaFoldDB" id="A0A381R625"/>
<dbReference type="PANTHER" id="PTHR11851:SF224">
    <property type="entry name" value="PROCESSING PROTEASE"/>
    <property type="match status" value="1"/>
</dbReference>
<dbReference type="Pfam" id="PF05193">
    <property type="entry name" value="Peptidase_M16_C"/>
    <property type="match status" value="1"/>
</dbReference>
<reference evidence="3" key="1">
    <citation type="submission" date="2018-05" db="EMBL/GenBank/DDBJ databases">
        <authorList>
            <person name="Lanie J.A."/>
            <person name="Ng W.-L."/>
            <person name="Kazmierczak K.M."/>
            <person name="Andrzejewski T.M."/>
            <person name="Davidsen T.M."/>
            <person name="Wayne K.J."/>
            <person name="Tettelin H."/>
            <person name="Glass J.I."/>
            <person name="Rusch D."/>
            <person name="Podicherti R."/>
            <person name="Tsui H.-C.T."/>
            <person name="Winkler M.E."/>
        </authorList>
    </citation>
    <scope>NUCLEOTIDE SEQUENCE</scope>
</reference>
<evidence type="ECO:0008006" key="4">
    <source>
        <dbReference type="Google" id="ProtNLM"/>
    </source>
</evidence>
<protein>
    <recommendedName>
        <fullName evidence="4">Peptidase M16 C-terminal domain-containing protein</fullName>
    </recommendedName>
</protein>
<dbReference type="Pfam" id="PF00675">
    <property type="entry name" value="Peptidase_M16"/>
    <property type="match status" value="1"/>
</dbReference>
<evidence type="ECO:0000313" key="3">
    <source>
        <dbReference type="EMBL" id="SUZ87000.1"/>
    </source>
</evidence>
<dbReference type="InterPro" id="IPR011765">
    <property type="entry name" value="Pept_M16_N"/>
</dbReference>
<name>A0A381R625_9ZZZZ</name>
<gene>
    <name evidence="3" type="ORF">METZ01_LOCUS39854</name>
</gene>
<organism evidence="3">
    <name type="scientific">marine metagenome</name>
    <dbReference type="NCBI Taxonomy" id="408172"/>
    <lineage>
        <taxon>unclassified sequences</taxon>
        <taxon>metagenomes</taxon>
        <taxon>ecological metagenomes</taxon>
    </lineage>
</organism>
<proteinExistence type="predicted"/>